<dbReference type="AlphaFoldDB" id="A0AAD8ZQK0"/>
<feature type="domain" description="Ig-like" evidence="1">
    <location>
        <begin position="222"/>
        <end position="302"/>
    </location>
</feature>
<dbReference type="PANTHER" id="PTHR46013:SF4">
    <property type="entry name" value="B-CELL RECEPTOR CD22-RELATED"/>
    <property type="match status" value="1"/>
</dbReference>
<dbReference type="InterPro" id="IPR007110">
    <property type="entry name" value="Ig-like_dom"/>
</dbReference>
<dbReference type="SUPFAM" id="SSF48726">
    <property type="entry name" value="Immunoglobulin"/>
    <property type="match status" value="3"/>
</dbReference>
<dbReference type="EMBL" id="JAROKS010000006">
    <property type="protein sequence ID" value="KAK1803095.1"/>
    <property type="molecule type" value="Genomic_DNA"/>
</dbReference>
<dbReference type="Proteomes" id="UP001239994">
    <property type="component" value="Unassembled WGS sequence"/>
</dbReference>
<dbReference type="InterPro" id="IPR003598">
    <property type="entry name" value="Ig_sub2"/>
</dbReference>
<dbReference type="InterPro" id="IPR036179">
    <property type="entry name" value="Ig-like_dom_sf"/>
</dbReference>
<comment type="caution">
    <text evidence="2">The sequence shown here is derived from an EMBL/GenBank/DDBJ whole genome shotgun (WGS) entry which is preliminary data.</text>
</comment>
<dbReference type="PROSITE" id="PS50835">
    <property type="entry name" value="IG_LIKE"/>
    <property type="match status" value="2"/>
</dbReference>
<gene>
    <name evidence="2" type="ORF">P4O66_021628</name>
</gene>
<accession>A0AAD8ZQK0</accession>
<dbReference type="InterPro" id="IPR003599">
    <property type="entry name" value="Ig_sub"/>
</dbReference>
<evidence type="ECO:0000259" key="1">
    <source>
        <dbReference type="PROSITE" id="PS50835"/>
    </source>
</evidence>
<dbReference type="PANTHER" id="PTHR46013">
    <property type="entry name" value="VASCULAR CELL ADHESION MOLECULE 1"/>
    <property type="match status" value="1"/>
</dbReference>
<sequence length="330" mass="36571">MNCSLLSHGEDEIKDECQPRQKKGVVAQDGWGVKYTPKSICALKGSTVIIGCTYTYPLGFAIKKTFWSIRQVTSTSEPPDLSLDLRYQDRVQYLGDKQQNCTLSLRDVTEEDQCKYYFRFITYKPDGKFQDKNGVQLFVTDLQVETPEEVVEGNDVTLTCKTTCNLTGPSYIWYKNGVSLSSNTKALNLKTVSSEHAGSYSCAVLGQKHPSSAVILDVRYPPKKVSVSINPSGEILEGSSVTLTCSSDANPPVQNYTWFKEGGTSPVASGQSYSFNLNTSRSEMYYCVAQNEHGVRRSAALPLNPKHSEFNVNFKTEQQEACALYSNAGK</sequence>
<reference evidence="2" key="1">
    <citation type="submission" date="2023-03" db="EMBL/GenBank/DDBJ databases">
        <title>Electrophorus voltai genome.</title>
        <authorList>
            <person name="Bian C."/>
        </authorList>
    </citation>
    <scope>NUCLEOTIDE SEQUENCE</scope>
    <source>
        <strain evidence="2">CB-2022</strain>
        <tissue evidence="2">Muscle</tissue>
    </source>
</reference>
<dbReference type="Pfam" id="PF13895">
    <property type="entry name" value="Ig_2"/>
    <property type="match status" value="2"/>
</dbReference>
<feature type="domain" description="Ig-like" evidence="1">
    <location>
        <begin position="125"/>
        <end position="204"/>
    </location>
</feature>
<proteinExistence type="predicted"/>
<dbReference type="Gene3D" id="2.60.40.10">
    <property type="entry name" value="Immunoglobulins"/>
    <property type="match status" value="3"/>
</dbReference>
<dbReference type="SMART" id="SM00408">
    <property type="entry name" value="IGc2"/>
    <property type="match status" value="2"/>
</dbReference>
<evidence type="ECO:0000313" key="2">
    <source>
        <dbReference type="EMBL" id="KAK1803095.1"/>
    </source>
</evidence>
<evidence type="ECO:0000313" key="3">
    <source>
        <dbReference type="Proteomes" id="UP001239994"/>
    </source>
</evidence>
<dbReference type="SMART" id="SM00409">
    <property type="entry name" value="IG"/>
    <property type="match status" value="3"/>
</dbReference>
<name>A0AAD8ZQK0_9TELE</name>
<organism evidence="2 3">
    <name type="scientific">Electrophorus voltai</name>
    <dbReference type="NCBI Taxonomy" id="2609070"/>
    <lineage>
        <taxon>Eukaryota</taxon>
        <taxon>Metazoa</taxon>
        <taxon>Chordata</taxon>
        <taxon>Craniata</taxon>
        <taxon>Vertebrata</taxon>
        <taxon>Euteleostomi</taxon>
        <taxon>Actinopterygii</taxon>
        <taxon>Neopterygii</taxon>
        <taxon>Teleostei</taxon>
        <taxon>Ostariophysi</taxon>
        <taxon>Gymnotiformes</taxon>
        <taxon>Gymnotoidei</taxon>
        <taxon>Gymnotidae</taxon>
        <taxon>Electrophorus</taxon>
    </lineage>
</organism>
<keyword evidence="3" id="KW-1185">Reference proteome</keyword>
<protein>
    <recommendedName>
        <fullName evidence="1">Ig-like domain-containing protein</fullName>
    </recommendedName>
</protein>
<dbReference type="InterPro" id="IPR013783">
    <property type="entry name" value="Ig-like_fold"/>
</dbReference>